<reference evidence="1" key="1">
    <citation type="submission" date="2021-03" db="EMBL/GenBank/DDBJ databases">
        <title>Chromosome level genome of the anhydrobiotic midge Polypedilum vanderplanki.</title>
        <authorList>
            <person name="Yoshida Y."/>
            <person name="Kikawada T."/>
            <person name="Gusev O."/>
        </authorList>
    </citation>
    <scope>NUCLEOTIDE SEQUENCE</scope>
    <source>
        <strain evidence="1">NIAS01</strain>
        <tissue evidence="1">Whole body or cell culture</tissue>
    </source>
</reference>
<dbReference type="AlphaFoldDB" id="A0A9J6BMR1"/>
<comment type="caution">
    <text evidence="1">The sequence shown here is derived from an EMBL/GenBank/DDBJ whole genome shotgun (WGS) entry which is preliminary data.</text>
</comment>
<gene>
    <name evidence="1" type="ORF">PVAND_000975</name>
</gene>
<accession>A0A9J6BMR1</accession>
<name>A0A9J6BMR1_POLVA</name>
<organism evidence="1 2">
    <name type="scientific">Polypedilum vanderplanki</name>
    <name type="common">Sleeping chironomid midge</name>
    <dbReference type="NCBI Taxonomy" id="319348"/>
    <lineage>
        <taxon>Eukaryota</taxon>
        <taxon>Metazoa</taxon>
        <taxon>Ecdysozoa</taxon>
        <taxon>Arthropoda</taxon>
        <taxon>Hexapoda</taxon>
        <taxon>Insecta</taxon>
        <taxon>Pterygota</taxon>
        <taxon>Neoptera</taxon>
        <taxon>Endopterygota</taxon>
        <taxon>Diptera</taxon>
        <taxon>Nematocera</taxon>
        <taxon>Chironomoidea</taxon>
        <taxon>Chironomidae</taxon>
        <taxon>Chironominae</taxon>
        <taxon>Polypedilum</taxon>
        <taxon>Polypedilum</taxon>
    </lineage>
</organism>
<evidence type="ECO:0000313" key="1">
    <source>
        <dbReference type="EMBL" id="KAG5670731.1"/>
    </source>
</evidence>
<dbReference type="EMBL" id="JADBJN010000003">
    <property type="protein sequence ID" value="KAG5670731.1"/>
    <property type="molecule type" value="Genomic_DNA"/>
</dbReference>
<evidence type="ECO:0000313" key="2">
    <source>
        <dbReference type="Proteomes" id="UP001107558"/>
    </source>
</evidence>
<proteinExistence type="predicted"/>
<sequence>MAEQSISHKKDSNLHVKVDCPSQITDLYDEIEKVKKQIDELLINSDPNDPQVKNNVKKMKQIKKFLTKKTAQGGSSFLSLKRKKKQDIKNAINSILQDNADNDNHEILSVTSSELIETFEDIREKPKIVCLDIDDTFVHAADCIISFWNKITYSMNKVENS</sequence>
<dbReference type="Proteomes" id="UP001107558">
    <property type="component" value="Chromosome 3"/>
</dbReference>
<keyword evidence="2" id="KW-1185">Reference proteome</keyword>
<protein>
    <submittedName>
        <fullName evidence="1">Uncharacterized protein</fullName>
    </submittedName>
</protein>